<evidence type="ECO:0000313" key="2">
    <source>
        <dbReference type="Proteomes" id="UP000076858"/>
    </source>
</evidence>
<dbReference type="AlphaFoldDB" id="A0A164FDC5"/>
<reference evidence="1 2" key="1">
    <citation type="submission" date="2016-03" db="EMBL/GenBank/DDBJ databases">
        <title>EvidentialGene: Evidence-directed Construction of Genes on Genomes.</title>
        <authorList>
            <person name="Gilbert D.G."/>
            <person name="Choi J.-H."/>
            <person name="Mockaitis K."/>
            <person name="Colbourne J."/>
            <person name="Pfrender M."/>
        </authorList>
    </citation>
    <scope>NUCLEOTIDE SEQUENCE [LARGE SCALE GENOMIC DNA]</scope>
    <source>
        <strain evidence="1 2">Xinb3</strain>
        <tissue evidence="1">Complete organism</tissue>
    </source>
</reference>
<sequence>MYTFLGFIPEDKLNPSSMKETIESSKDQHQLFWIKDYIGMLCQVDFHLSTVCSRGKLYERKRRSTSTTNARSIYVGIATLKSIDNFSVIVVVIYSLTTTLSCYGQRNSHSDSSLRSNSLHQQFVFGCRVLEISKSINTFQFTSLQLLIT</sequence>
<protein>
    <submittedName>
        <fullName evidence="1">Uncharacterized protein</fullName>
    </submittedName>
</protein>
<organism evidence="1 2">
    <name type="scientific">Daphnia magna</name>
    <dbReference type="NCBI Taxonomy" id="35525"/>
    <lineage>
        <taxon>Eukaryota</taxon>
        <taxon>Metazoa</taxon>
        <taxon>Ecdysozoa</taxon>
        <taxon>Arthropoda</taxon>
        <taxon>Crustacea</taxon>
        <taxon>Branchiopoda</taxon>
        <taxon>Diplostraca</taxon>
        <taxon>Cladocera</taxon>
        <taxon>Anomopoda</taxon>
        <taxon>Daphniidae</taxon>
        <taxon>Daphnia</taxon>
    </lineage>
</organism>
<name>A0A164FDC5_9CRUS</name>
<dbReference type="Proteomes" id="UP000076858">
    <property type="component" value="Unassembled WGS sequence"/>
</dbReference>
<proteinExistence type="predicted"/>
<comment type="caution">
    <text evidence="1">The sequence shown here is derived from an EMBL/GenBank/DDBJ whole genome shotgun (WGS) entry which is preliminary data.</text>
</comment>
<evidence type="ECO:0000313" key="1">
    <source>
        <dbReference type="EMBL" id="KZR97683.1"/>
    </source>
</evidence>
<dbReference type="EMBL" id="LRGB01020512">
    <property type="protein sequence ID" value="KZR97683.1"/>
    <property type="molecule type" value="Genomic_DNA"/>
</dbReference>
<keyword evidence="2" id="KW-1185">Reference proteome</keyword>
<gene>
    <name evidence="1" type="ORF">APZ42_007303</name>
</gene>
<accession>A0A164FDC5</accession>
<feature type="non-terminal residue" evidence="1">
    <location>
        <position position="149"/>
    </location>
</feature>